<dbReference type="GO" id="GO:0042973">
    <property type="term" value="F:glucan endo-1,3-beta-D-glucosidase activity"/>
    <property type="evidence" value="ECO:0007669"/>
    <property type="project" value="TreeGrafter"/>
</dbReference>
<reference evidence="14" key="1">
    <citation type="journal article" date="2020" name="Stud. Mycol.">
        <title>101 Dothideomycetes genomes: a test case for predicting lifestyles and emergence of pathogens.</title>
        <authorList>
            <person name="Haridas S."/>
            <person name="Albert R."/>
            <person name="Binder M."/>
            <person name="Bloem J."/>
            <person name="Labutti K."/>
            <person name="Salamov A."/>
            <person name="Andreopoulos B."/>
            <person name="Baker S."/>
            <person name="Barry K."/>
            <person name="Bills G."/>
            <person name="Bluhm B."/>
            <person name="Cannon C."/>
            <person name="Castanera R."/>
            <person name="Culley D."/>
            <person name="Daum C."/>
            <person name="Ezra D."/>
            <person name="Gonzalez J."/>
            <person name="Henrissat B."/>
            <person name="Kuo A."/>
            <person name="Liang C."/>
            <person name="Lipzen A."/>
            <person name="Lutzoni F."/>
            <person name="Magnuson J."/>
            <person name="Mondo S."/>
            <person name="Nolan M."/>
            <person name="Ohm R."/>
            <person name="Pangilinan J."/>
            <person name="Park H.-J."/>
            <person name="Ramirez L."/>
            <person name="Alfaro M."/>
            <person name="Sun H."/>
            <person name="Tritt A."/>
            <person name="Yoshinaga Y."/>
            <person name="Zwiers L.-H."/>
            <person name="Turgeon B."/>
            <person name="Goodwin S."/>
            <person name="Spatafora J."/>
            <person name="Crous P."/>
            <person name="Grigoriev I."/>
        </authorList>
    </citation>
    <scope>NUCLEOTIDE SEQUENCE</scope>
    <source>
        <strain evidence="14">CBS 262.69</strain>
    </source>
</reference>
<dbReference type="EMBL" id="ML996695">
    <property type="protein sequence ID" value="KAF2400201.1"/>
    <property type="molecule type" value="Genomic_DNA"/>
</dbReference>
<evidence type="ECO:0000256" key="12">
    <source>
        <dbReference type="ARBA" id="ARBA00042762"/>
    </source>
</evidence>
<keyword evidence="7" id="KW-0326">Glycosidase</keyword>
<evidence type="ECO:0000256" key="7">
    <source>
        <dbReference type="ARBA" id="ARBA00023295"/>
    </source>
</evidence>
<evidence type="ECO:0000256" key="3">
    <source>
        <dbReference type="ARBA" id="ARBA00022512"/>
    </source>
</evidence>
<dbReference type="InterPro" id="IPR050732">
    <property type="entry name" value="Beta-glucan_modifiers"/>
</dbReference>
<dbReference type="GO" id="GO:0071555">
    <property type="term" value="P:cell wall organization"/>
    <property type="evidence" value="ECO:0007669"/>
    <property type="project" value="TreeGrafter"/>
</dbReference>
<evidence type="ECO:0000313" key="15">
    <source>
        <dbReference type="Proteomes" id="UP000799640"/>
    </source>
</evidence>
<dbReference type="GO" id="GO:0005576">
    <property type="term" value="C:extracellular region"/>
    <property type="evidence" value="ECO:0007669"/>
    <property type="project" value="TreeGrafter"/>
</dbReference>
<keyword evidence="6 14" id="KW-0378">Hydrolase</keyword>
<evidence type="ECO:0000256" key="4">
    <source>
        <dbReference type="ARBA" id="ARBA00022525"/>
    </source>
</evidence>
<protein>
    <recommendedName>
        <fullName evidence="9">Probable beta-glucosidase btgE</fullName>
    </recommendedName>
    <alternativeName>
        <fullName evidence="10">Beta-D-glucoside glucohydrolase btgE</fullName>
    </alternativeName>
    <alternativeName>
        <fullName evidence="12">Cellobiase btgE</fullName>
    </alternativeName>
    <alternativeName>
        <fullName evidence="11">Gentiobiase btgE</fullName>
    </alternativeName>
</protein>
<accession>A0A6G1HWB0</accession>
<proteinExistence type="inferred from homology"/>
<comment type="similarity">
    <text evidence="2">Belongs to the glycosyl hydrolase 17 family.</text>
</comment>
<keyword evidence="4" id="KW-0964">Secreted</keyword>
<evidence type="ECO:0000256" key="13">
    <source>
        <dbReference type="SAM" id="SignalP"/>
    </source>
</evidence>
<dbReference type="InterPro" id="IPR017853">
    <property type="entry name" value="GH"/>
</dbReference>
<evidence type="ECO:0000256" key="10">
    <source>
        <dbReference type="ARBA" id="ARBA00041495"/>
    </source>
</evidence>
<evidence type="ECO:0000256" key="11">
    <source>
        <dbReference type="ARBA" id="ARBA00041516"/>
    </source>
</evidence>
<evidence type="ECO:0000256" key="1">
    <source>
        <dbReference type="ARBA" id="ARBA00004191"/>
    </source>
</evidence>
<keyword evidence="3" id="KW-0134">Cell wall</keyword>
<feature type="chain" id="PRO_5026130325" description="Probable beta-glucosidase btgE" evidence="13">
    <location>
        <begin position="19"/>
        <end position="611"/>
    </location>
</feature>
<keyword evidence="5 13" id="KW-0732">Signal</keyword>
<evidence type="ECO:0000256" key="2">
    <source>
        <dbReference type="ARBA" id="ARBA00008773"/>
    </source>
</evidence>
<dbReference type="OrthoDB" id="4082933at2759"/>
<name>A0A6G1HWB0_9PEZI</name>
<dbReference type="GO" id="GO:0009277">
    <property type="term" value="C:fungal-type cell wall"/>
    <property type="evidence" value="ECO:0007669"/>
    <property type="project" value="TreeGrafter"/>
</dbReference>
<sequence>MKAGIIALAGSIVGGAAALEKRDYDYGYWGSSSVSAVKSSSSSAYAYSVKPSSSASSSISYPVRPLKPSSSVSSSTSASKSFSRPAHPIHNACYATTVTVTVYPGETLPAKPVFSKPLSKSIPLAPVKPVTSSASYVTPASPVPTPMVTVCPTPGAYVFEATTVTVNRTITVIEKRPATFTPGVNFYGGFTTSVPAPITITVPYVQIATKDNVVTSLLTETVFVCPSAGVYTPVAPTTTTVVTSTVYVFPYATTYVPGVYTAPKHTVTATVVNEVIVCPLETAYPSTPAAPITPAKPVFSAPAAPVYSAPAKPVYSAPAAPVYSAPAASSSAPAKPSASAVSGGKITTNGNKWAITYTPYTSTGSCKTSAEVDADIQTIKSKGFTTVRLYATDCSGLQNVGGSAVKYGLKLILGVFIKADGINGARPQIAEIAAWGKGGNFGSVVMIVIGNEAIFNGYCGAAELSYFILEAKASFSAAGFTGPVTTTEPLNILQANAGTLCSAIDVIGANIQPFFNSGVSAYSAGDFVVSQLKLVAALCPGKEAYNLESGWPSAGQANGAAQPGKSQQAAAIGDILAKAGERTVIFSFQDDLWKGSGSYGVESSFGCADAF</sequence>
<evidence type="ECO:0000256" key="5">
    <source>
        <dbReference type="ARBA" id="ARBA00022729"/>
    </source>
</evidence>
<dbReference type="AlphaFoldDB" id="A0A6G1HWB0"/>
<comment type="function">
    <text evidence="8">Beta-glucosidases are one of a number of cellulolytic enzymes involved in the degradation of cellulosic biomass. Catalyzes the last step releasing glucose from the inhibitory cellobiose.</text>
</comment>
<evidence type="ECO:0000256" key="8">
    <source>
        <dbReference type="ARBA" id="ARBA00024983"/>
    </source>
</evidence>
<evidence type="ECO:0000313" key="14">
    <source>
        <dbReference type="EMBL" id="KAF2400201.1"/>
    </source>
</evidence>
<dbReference type="SUPFAM" id="SSF51445">
    <property type="entry name" value="(Trans)glycosidases"/>
    <property type="match status" value="1"/>
</dbReference>
<evidence type="ECO:0000256" key="6">
    <source>
        <dbReference type="ARBA" id="ARBA00022801"/>
    </source>
</evidence>
<organism evidence="14 15">
    <name type="scientific">Trichodelitschia bisporula</name>
    <dbReference type="NCBI Taxonomy" id="703511"/>
    <lineage>
        <taxon>Eukaryota</taxon>
        <taxon>Fungi</taxon>
        <taxon>Dikarya</taxon>
        <taxon>Ascomycota</taxon>
        <taxon>Pezizomycotina</taxon>
        <taxon>Dothideomycetes</taxon>
        <taxon>Dothideomycetes incertae sedis</taxon>
        <taxon>Phaeotrichales</taxon>
        <taxon>Phaeotrichaceae</taxon>
        <taxon>Trichodelitschia</taxon>
    </lineage>
</organism>
<dbReference type="Proteomes" id="UP000799640">
    <property type="component" value="Unassembled WGS sequence"/>
</dbReference>
<gene>
    <name evidence="14" type="ORF">EJ06DRAFT_537851</name>
</gene>
<dbReference type="PANTHER" id="PTHR16631:SF24">
    <property type="entry name" value="FAMILY 17 GLUCOSIDASE SCW11-RELATED"/>
    <property type="match status" value="1"/>
</dbReference>
<comment type="subcellular location">
    <subcellularLocation>
        <location evidence="1">Secreted</location>
        <location evidence="1">Cell wall</location>
    </subcellularLocation>
</comment>
<evidence type="ECO:0000256" key="9">
    <source>
        <dbReference type="ARBA" id="ARBA00039284"/>
    </source>
</evidence>
<dbReference type="GO" id="GO:0009986">
    <property type="term" value="C:cell surface"/>
    <property type="evidence" value="ECO:0007669"/>
    <property type="project" value="TreeGrafter"/>
</dbReference>
<dbReference type="PANTHER" id="PTHR16631">
    <property type="entry name" value="GLUCAN 1,3-BETA-GLUCOSIDASE"/>
    <property type="match status" value="1"/>
</dbReference>
<keyword evidence="15" id="KW-1185">Reference proteome</keyword>
<feature type="signal peptide" evidence="13">
    <location>
        <begin position="1"/>
        <end position="18"/>
    </location>
</feature>